<reference evidence="7 8" key="1">
    <citation type="submission" date="2019-10" db="EMBL/GenBank/DDBJ databases">
        <title>Characterization of a new Citrobacter species.</title>
        <authorList>
            <person name="Goncalves Ribeiro T."/>
            <person name="Izdebski R."/>
            <person name="Urbanowicz P."/>
            <person name="Carmeli Y."/>
            <person name="Gniadkowski M."/>
            <person name="Peixe L."/>
        </authorList>
    </citation>
    <scope>NUCLEOTIDE SEQUENCE [LARGE SCALE GENOMIC DNA]</scope>
    <source>
        <strain evidence="7 8">NMI7905_11</strain>
    </source>
</reference>
<dbReference type="RefSeq" id="WP_235922551.1">
    <property type="nucleotide sequence ID" value="NZ_WHIY01000346.1"/>
</dbReference>
<evidence type="ECO:0000256" key="1">
    <source>
        <dbReference type="ARBA" id="ARBA00012926"/>
    </source>
</evidence>
<keyword evidence="7" id="KW-0456">Lyase</keyword>
<dbReference type="InterPro" id="IPR015931">
    <property type="entry name" value="Acnase/IPM_dHydase_lsu_aba_1/3"/>
</dbReference>
<keyword evidence="4" id="KW-0411">Iron-sulfur</keyword>
<evidence type="ECO:0000256" key="4">
    <source>
        <dbReference type="ARBA" id="ARBA00023014"/>
    </source>
</evidence>
<dbReference type="SUPFAM" id="SSF53732">
    <property type="entry name" value="Aconitase iron-sulfur domain"/>
    <property type="match status" value="1"/>
</dbReference>
<comment type="catalytic activity">
    <reaction evidence="5">
        <text>citrate = D-threo-isocitrate</text>
        <dbReference type="Rhea" id="RHEA:10336"/>
        <dbReference type="ChEBI" id="CHEBI:15562"/>
        <dbReference type="ChEBI" id="CHEBI:16947"/>
        <dbReference type="EC" id="4.2.1.3"/>
    </reaction>
</comment>
<dbReference type="GO" id="GO:0046872">
    <property type="term" value="F:metal ion binding"/>
    <property type="evidence" value="ECO:0007669"/>
    <property type="project" value="UniProtKB-KW"/>
</dbReference>
<evidence type="ECO:0000256" key="2">
    <source>
        <dbReference type="ARBA" id="ARBA00022723"/>
    </source>
</evidence>
<evidence type="ECO:0000256" key="5">
    <source>
        <dbReference type="ARBA" id="ARBA00023501"/>
    </source>
</evidence>
<dbReference type="AlphaFoldDB" id="A0A6L5EIH5"/>
<evidence type="ECO:0000313" key="8">
    <source>
        <dbReference type="Proteomes" id="UP000475079"/>
    </source>
</evidence>
<dbReference type="GO" id="GO:0003994">
    <property type="term" value="F:aconitate hydratase activity"/>
    <property type="evidence" value="ECO:0007669"/>
    <property type="project" value="UniProtKB-EC"/>
</dbReference>
<dbReference type="InterPro" id="IPR001030">
    <property type="entry name" value="Acoase/IPM_deHydtase_lsu_aba"/>
</dbReference>
<evidence type="ECO:0000256" key="3">
    <source>
        <dbReference type="ARBA" id="ARBA00023004"/>
    </source>
</evidence>
<keyword evidence="2" id="KW-0479">Metal-binding</keyword>
<feature type="domain" description="Aconitase/3-isopropylmalate dehydratase large subunit alpha/beta/alpha" evidence="6">
    <location>
        <begin position="1"/>
        <end position="88"/>
    </location>
</feature>
<dbReference type="EC" id="4.2.1.3" evidence="1"/>
<evidence type="ECO:0000313" key="7">
    <source>
        <dbReference type="EMBL" id="MPQ55051.1"/>
    </source>
</evidence>
<proteinExistence type="predicted"/>
<dbReference type="Pfam" id="PF00330">
    <property type="entry name" value="Aconitase"/>
    <property type="match status" value="1"/>
</dbReference>
<accession>A0A6L5EIH5</accession>
<feature type="non-terminal residue" evidence="7">
    <location>
        <position position="92"/>
    </location>
</feature>
<dbReference type="PANTHER" id="PTHR11670">
    <property type="entry name" value="ACONITASE/IRON-RESPONSIVE ELEMENT FAMILY MEMBER"/>
    <property type="match status" value="1"/>
</dbReference>
<evidence type="ECO:0000259" key="6">
    <source>
        <dbReference type="Pfam" id="PF00330"/>
    </source>
</evidence>
<keyword evidence="8" id="KW-1185">Reference proteome</keyword>
<sequence>TIANMAPEYGATCGFFPVDQVTLDYLRLSGRPEATVQLVEHYCKAQGLWRLPGQEPLFSDSLALDMHEVEASMAGPKRPQDRVALGQVSQAF</sequence>
<feature type="non-terminal residue" evidence="7">
    <location>
        <position position="1"/>
    </location>
</feature>
<keyword evidence="3" id="KW-0408">Iron</keyword>
<comment type="caution">
    <text evidence="7">The sequence shown here is derived from an EMBL/GenBank/DDBJ whole genome shotgun (WGS) entry which is preliminary data.</text>
</comment>
<dbReference type="GO" id="GO:0051536">
    <property type="term" value="F:iron-sulfur cluster binding"/>
    <property type="evidence" value="ECO:0007669"/>
    <property type="project" value="UniProtKB-KW"/>
</dbReference>
<name>A0A6L5EIH5_9ENTR</name>
<dbReference type="Gene3D" id="3.30.499.10">
    <property type="entry name" value="Aconitase, domain 3"/>
    <property type="match status" value="1"/>
</dbReference>
<organism evidence="7 8">
    <name type="scientific">Citrobacter telavivensis</name>
    <dbReference type="NCBI Taxonomy" id="2653932"/>
    <lineage>
        <taxon>Bacteria</taxon>
        <taxon>Pseudomonadati</taxon>
        <taxon>Pseudomonadota</taxon>
        <taxon>Gammaproteobacteria</taxon>
        <taxon>Enterobacterales</taxon>
        <taxon>Enterobacteriaceae</taxon>
        <taxon>Citrobacter</taxon>
    </lineage>
</organism>
<dbReference type="InterPro" id="IPR036008">
    <property type="entry name" value="Aconitase_4Fe-4S_dom"/>
</dbReference>
<gene>
    <name evidence="7" type="ORF">GBB84_29930</name>
</gene>
<dbReference type="Proteomes" id="UP000475079">
    <property type="component" value="Unassembled WGS sequence"/>
</dbReference>
<protein>
    <recommendedName>
        <fullName evidence="1">aconitate hydratase</fullName>
        <ecNumber evidence="1">4.2.1.3</ecNumber>
    </recommendedName>
</protein>
<dbReference type="EMBL" id="WHIY01000346">
    <property type="protein sequence ID" value="MPQ55051.1"/>
    <property type="molecule type" value="Genomic_DNA"/>
</dbReference>
<dbReference type="InterPro" id="IPR006249">
    <property type="entry name" value="Aconitase/IRP2"/>
</dbReference>